<dbReference type="PROSITE" id="PS51479">
    <property type="entry name" value="ZF_RTR1"/>
    <property type="match status" value="1"/>
</dbReference>
<dbReference type="EMBL" id="CM035416">
    <property type="protein sequence ID" value="KAH7425960.1"/>
    <property type="molecule type" value="Genomic_DNA"/>
</dbReference>
<dbReference type="InterPro" id="IPR007308">
    <property type="entry name" value="Rtr1/RPAP2_dom"/>
</dbReference>
<evidence type="ECO:0000256" key="7">
    <source>
        <dbReference type="ARBA" id="ARBA00022912"/>
    </source>
</evidence>
<dbReference type="Gene3D" id="1.25.40.820">
    <property type="match status" value="1"/>
</dbReference>
<comment type="similarity">
    <text evidence="2 11 12">Belongs to the RPAP2 family.</text>
</comment>
<comment type="caution">
    <text evidence="15">The sequence shown here is derived from an EMBL/GenBank/DDBJ whole genome shotgun (WGS) entry which is preliminary data.</text>
</comment>
<proteinExistence type="inferred from homology"/>
<dbReference type="PANTHER" id="PTHR14732">
    <property type="entry name" value="RNA POLYMERASE II SUBUNIT B1 CTD PHOSPHATASE RPAP2-RELATED"/>
    <property type="match status" value="1"/>
</dbReference>
<dbReference type="InterPro" id="IPR039693">
    <property type="entry name" value="Rtr1/RPAP2"/>
</dbReference>
<evidence type="ECO:0000313" key="16">
    <source>
        <dbReference type="Proteomes" id="UP000825935"/>
    </source>
</evidence>
<name>A0A8T2TU79_CERRI</name>
<dbReference type="GO" id="GO:0008270">
    <property type="term" value="F:zinc ion binding"/>
    <property type="evidence" value="ECO:0007669"/>
    <property type="project" value="UniProtKB-KW"/>
</dbReference>
<evidence type="ECO:0000256" key="2">
    <source>
        <dbReference type="ARBA" id="ARBA00005676"/>
    </source>
</evidence>
<protein>
    <recommendedName>
        <fullName evidence="12">RNA polymerase II subunit B1 CTD phosphatase RPAP2 homolog</fullName>
        <ecNumber evidence="12">3.1.3.16</ecNumber>
    </recommendedName>
</protein>
<evidence type="ECO:0000256" key="12">
    <source>
        <dbReference type="RuleBase" id="RU367080"/>
    </source>
</evidence>
<feature type="domain" description="RTR1-type" evidence="14">
    <location>
        <begin position="33"/>
        <end position="118"/>
    </location>
</feature>
<dbReference type="GO" id="GO:0005737">
    <property type="term" value="C:cytoplasm"/>
    <property type="evidence" value="ECO:0007669"/>
    <property type="project" value="TreeGrafter"/>
</dbReference>
<comment type="catalytic activity">
    <reaction evidence="10 12">
        <text>O-phospho-L-threonyl-[protein] + H2O = L-threonyl-[protein] + phosphate</text>
        <dbReference type="Rhea" id="RHEA:47004"/>
        <dbReference type="Rhea" id="RHEA-COMP:11060"/>
        <dbReference type="Rhea" id="RHEA-COMP:11605"/>
        <dbReference type="ChEBI" id="CHEBI:15377"/>
        <dbReference type="ChEBI" id="CHEBI:30013"/>
        <dbReference type="ChEBI" id="CHEBI:43474"/>
        <dbReference type="ChEBI" id="CHEBI:61977"/>
        <dbReference type="EC" id="3.1.3.16"/>
    </reaction>
</comment>
<reference evidence="15" key="1">
    <citation type="submission" date="2021-08" db="EMBL/GenBank/DDBJ databases">
        <title>WGS assembly of Ceratopteris richardii.</title>
        <authorList>
            <person name="Marchant D.B."/>
            <person name="Chen G."/>
            <person name="Jenkins J."/>
            <person name="Shu S."/>
            <person name="Leebens-Mack J."/>
            <person name="Grimwood J."/>
            <person name="Schmutz J."/>
            <person name="Soltis P."/>
            <person name="Soltis D."/>
            <person name="Chen Z.-H."/>
        </authorList>
    </citation>
    <scope>NUCLEOTIDE SEQUENCE</scope>
    <source>
        <strain evidence="15">Whitten #5841</strain>
        <tissue evidence="15">Leaf</tissue>
    </source>
</reference>
<dbReference type="GO" id="GO:0008420">
    <property type="term" value="F:RNA polymerase II CTD heptapeptide repeat phosphatase activity"/>
    <property type="evidence" value="ECO:0007669"/>
    <property type="project" value="UniProtKB-UniRule"/>
</dbReference>
<keyword evidence="3 12" id="KW-0479">Metal-binding</keyword>
<keyword evidence="6 12" id="KW-0862">Zinc</keyword>
<keyword evidence="4 12" id="KW-0863">Zinc-finger</keyword>
<comment type="function">
    <text evidence="12">Putative RNA polymerase II subunit B1 C-terminal domain (CTD) phosphatase involved in RNA polymerase II transcription regulation.</text>
</comment>
<dbReference type="AlphaFoldDB" id="A0A8T2TU79"/>
<evidence type="ECO:0000256" key="13">
    <source>
        <dbReference type="SAM" id="MobiDB-lite"/>
    </source>
</evidence>
<dbReference type="Proteomes" id="UP000825935">
    <property type="component" value="Chromosome 11"/>
</dbReference>
<evidence type="ECO:0000256" key="10">
    <source>
        <dbReference type="ARBA" id="ARBA00048336"/>
    </source>
</evidence>
<evidence type="ECO:0000256" key="5">
    <source>
        <dbReference type="ARBA" id="ARBA00022801"/>
    </source>
</evidence>
<keyword evidence="16" id="KW-1185">Reference proteome</keyword>
<dbReference type="OMA" id="WMGPSNA"/>
<dbReference type="GO" id="GO:0043175">
    <property type="term" value="F:RNA polymerase core enzyme binding"/>
    <property type="evidence" value="ECO:0007669"/>
    <property type="project" value="UniProtKB-UniRule"/>
</dbReference>
<evidence type="ECO:0000313" key="15">
    <source>
        <dbReference type="EMBL" id="KAH7425958.1"/>
    </source>
</evidence>
<organism evidence="15 16">
    <name type="scientific">Ceratopteris richardii</name>
    <name type="common">Triangle waterfern</name>
    <dbReference type="NCBI Taxonomy" id="49495"/>
    <lineage>
        <taxon>Eukaryota</taxon>
        <taxon>Viridiplantae</taxon>
        <taxon>Streptophyta</taxon>
        <taxon>Embryophyta</taxon>
        <taxon>Tracheophyta</taxon>
        <taxon>Polypodiopsida</taxon>
        <taxon>Polypodiidae</taxon>
        <taxon>Polypodiales</taxon>
        <taxon>Pteridineae</taxon>
        <taxon>Pteridaceae</taxon>
        <taxon>Parkerioideae</taxon>
        <taxon>Ceratopteris</taxon>
    </lineage>
</organism>
<evidence type="ECO:0000256" key="1">
    <source>
        <dbReference type="ARBA" id="ARBA00004123"/>
    </source>
</evidence>
<dbReference type="InterPro" id="IPR038534">
    <property type="entry name" value="Rtr1/RPAP2_sf"/>
</dbReference>
<evidence type="ECO:0000256" key="6">
    <source>
        <dbReference type="ARBA" id="ARBA00022833"/>
    </source>
</evidence>
<dbReference type="EMBL" id="CM035416">
    <property type="protein sequence ID" value="KAH7425959.1"/>
    <property type="molecule type" value="Genomic_DNA"/>
</dbReference>
<keyword evidence="8 12" id="KW-0539">Nucleus</keyword>
<comment type="catalytic activity">
    <reaction evidence="9 12">
        <text>O-phospho-L-seryl-[protein] + H2O = L-seryl-[protein] + phosphate</text>
        <dbReference type="Rhea" id="RHEA:20629"/>
        <dbReference type="Rhea" id="RHEA-COMP:9863"/>
        <dbReference type="Rhea" id="RHEA-COMP:11604"/>
        <dbReference type="ChEBI" id="CHEBI:15377"/>
        <dbReference type="ChEBI" id="CHEBI:29999"/>
        <dbReference type="ChEBI" id="CHEBI:43474"/>
        <dbReference type="ChEBI" id="CHEBI:83421"/>
        <dbReference type="EC" id="3.1.3.16"/>
    </reaction>
</comment>
<accession>A0A8T2TU79</accession>
<evidence type="ECO:0000256" key="3">
    <source>
        <dbReference type="ARBA" id="ARBA00022723"/>
    </source>
</evidence>
<feature type="region of interest" description="Disordered" evidence="13">
    <location>
        <begin position="227"/>
        <end position="264"/>
    </location>
</feature>
<evidence type="ECO:0000256" key="9">
    <source>
        <dbReference type="ARBA" id="ARBA00047761"/>
    </source>
</evidence>
<evidence type="ECO:0000256" key="11">
    <source>
        <dbReference type="PROSITE-ProRule" id="PRU00812"/>
    </source>
</evidence>
<dbReference type="PANTHER" id="PTHR14732:SF0">
    <property type="entry name" value="RNA POLYMERASE II SUBUNIT B1 CTD PHOSPHATASE RPAP2-RELATED"/>
    <property type="match status" value="1"/>
</dbReference>
<dbReference type="GO" id="GO:0005634">
    <property type="term" value="C:nucleus"/>
    <property type="evidence" value="ECO:0007669"/>
    <property type="project" value="UniProtKB-SubCell"/>
</dbReference>
<evidence type="ECO:0000256" key="8">
    <source>
        <dbReference type="ARBA" id="ARBA00023242"/>
    </source>
</evidence>
<keyword evidence="5 12" id="KW-0378">Hydrolase</keyword>
<dbReference type="EC" id="3.1.3.16" evidence="12"/>
<evidence type="ECO:0000256" key="4">
    <source>
        <dbReference type="ARBA" id="ARBA00022771"/>
    </source>
</evidence>
<comment type="subcellular location">
    <subcellularLocation>
        <location evidence="1 12">Nucleus</location>
    </subcellularLocation>
</comment>
<dbReference type="EMBL" id="CM035416">
    <property type="protein sequence ID" value="KAH7425958.1"/>
    <property type="molecule type" value="Genomic_DNA"/>
</dbReference>
<gene>
    <name evidence="15" type="ORF">KP509_11G079300</name>
</gene>
<sequence length="672" mass="73774">MALKTSIEAVKSSVFSVQVDLLEGISDETKLKAAGKVLTQNEYADVVTERTIIDMCGYPLCSNPLPSDFPHKGRYHISLREHKVYDMRETRLFCSSGCLVSSKSFAASLAVDREFSPKILELVSAFHDLGLPNEGHEQVTYSDSGKLLRREKHKDAYDQKQELNVNDSEGVSSPQSNTVLLIHEQDDLKPTDFSASSHPQAIEGYIPQKELRPSQGKKVPQEVENGFNELDSGFESKDGGGKSTKSKKKAVSSSSRRNEARRDSLDVQTEFVSCIVTDQGESSMDDCKNGAQRSRVASAKGAYEGSCKVTNNRTKKSGVQKQNRVTWADHNNLSLVEDLRLTKSNSDNAVLKDCYDLAVHSKEGDLSVEHSIAASGEAVAAVEDRKESLEGQETFCTGEKHIKGLENKEENLEHMKALAAALVEAAEAVAIDGIDPSEAVAAAGISIVPRSEGSGNYISEYLVEHKECLGKENEDAAEYADSKDCWYSAPPKEFKPELSTFGTLWVALDGWISSATIAHIYGRHPDEYENFNNVNGKEYLRQVVIPEGVSAEIEKTLAGCISRALPGLAKILRFPLPISTLEVSLGRLLRTMTFTKAIPGFSSKQWQMVLLLLLDALSVYHLPTIRTQILNGRHAIQKVLASAQVTEAEYEVFRDLLLPMGILPDFAVHCGG</sequence>
<dbReference type="OrthoDB" id="2590500at2759"/>
<dbReference type="Pfam" id="PF04181">
    <property type="entry name" value="RPAP2_Rtr1"/>
    <property type="match status" value="1"/>
</dbReference>
<keyword evidence="7 12" id="KW-0904">Protein phosphatase</keyword>
<evidence type="ECO:0000259" key="14">
    <source>
        <dbReference type="PROSITE" id="PS51479"/>
    </source>
</evidence>